<reference evidence="1 2" key="1">
    <citation type="journal article" date="2018" name="Front. Microbiol.">
        <title>Genome-Based Analysis Reveals the Taxonomy and Diversity of the Family Idiomarinaceae.</title>
        <authorList>
            <person name="Liu Y."/>
            <person name="Lai Q."/>
            <person name="Shao Z."/>
        </authorList>
    </citation>
    <scope>NUCLEOTIDE SEQUENCE [LARGE SCALE GENOMIC DNA]</scope>
    <source>
        <strain evidence="1 2">GBSy1</strain>
    </source>
</reference>
<dbReference type="EMBL" id="PIPN01000003">
    <property type="protein sequence ID" value="RUO29764.1"/>
    <property type="molecule type" value="Genomic_DNA"/>
</dbReference>
<evidence type="ECO:0000313" key="2">
    <source>
        <dbReference type="Proteomes" id="UP000287410"/>
    </source>
</evidence>
<dbReference type="Proteomes" id="UP000287410">
    <property type="component" value="Unassembled WGS sequence"/>
</dbReference>
<organism evidence="1 2">
    <name type="scientific">Aliidiomarina sedimenti</name>
    <dbReference type="NCBI Taxonomy" id="1933879"/>
    <lineage>
        <taxon>Bacteria</taxon>
        <taxon>Pseudomonadati</taxon>
        <taxon>Pseudomonadota</taxon>
        <taxon>Gammaproteobacteria</taxon>
        <taxon>Alteromonadales</taxon>
        <taxon>Idiomarinaceae</taxon>
        <taxon>Aliidiomarina</taxon>
    </lineage>
</organism>
<sequence>MQVLAGALLLGLALGCSPQTETTTLTVQQQMEQRLQLNERRYEILRQLDDQALAQLLWEAEQQNYYWELETLAFDSKPYEIEYTQPRMHRLGDYASIESMTDAYLGSLLVSTQSSSRACFRSSNGQGLSLHEGFSLPLAHRLRLQSVQLESGELLQVADEDSSQQETADIIRMRDGYCFTKPREENAPRAVAATAEFYAQLPQDFIELELTAANIGQPVEQNGYVVTLLELNNYSYAIEIESTDGEPTGLREDEVIGEAITASGQYIQRRVTGRQRGDRQPRLSELLGQLISKAADGELRVEDAQAELETFNQSLDADEGASLYNAYAFHGPVETAKVTLLAGEHPRREVKQTIELPVYSFTPPSAAEQVNLTSLPQLPLTPPVYNHRKEVRAEYNDLDAAAMQQQIEIRQRRISPASDPSITYPAQVFFHYPVVQSDLFIPIFERYNKPNAGDVQFFAASGERVEVVEADEESADSLPFSFMVSRIEYDPARFVVTPTRLKATIPVLTAPGIVKDSYQKDQLPAGLSLNGNQLIVDYAEFTPREVADINEPMVEQRNQVFTRDEHGYLAEIATLTLPRRDGEPVDVYYFHGEPNTVEIWYRGETETVPFTVDIELTQPD</sequence>
<comment type="caution">
    <text evidence="1">The sequence shown here is derived from an EMBL/GenBank/DDBJ whole genome shotgun (WGS) entry which is preliminary data.</text>
</comment>
<gene>
    <name evidence="1" type="ORF">CWE12_07265</name>
</gene>
<proteinExistence type="predicted"/>
<accession>A0ABY0BYR7</accession>
<protein>
    <submittedName>
        <fullName evidence="1">Uncharacterized protein</fullName>
    </submittedName>
</protein>
<evidence type="ECO:0000313" key="1">
    <source>
        <dbReference type="EMBL" id="RUO29764.1"/>
    </source>
</evidence>
<keyword evidence="2" id="KW-1185">Reference proteome</keyword>
<name>A0ABY0BYR7_9GAMM</name>